<feature type="transmembrane region" description="Helical" evidence="1">
    <location>
        <begin position="145"/>
        <end position="162"/>
    </location>
</feature>
<dbReference type="Proteomes" id="UP001058072">
    <property type="component" value="Chromosome"/>
</dbReference>
<sequence>MRRAYTYIIVGFFFIFLSITINEIDLLHDSIGYLLIVLGVIEGERQRPIQEFIQAKYLGIALGIYALIQPFLFSNQSLNNSSALVCLTLIASLASIYMYYSLLKAEYIWHPSKQTRQYVDTYLVLAITSFAANCLTYLIPIFAFIAILIGIAQSIYLIYVFLRLRAQYED</sequence>
<dbReference type="EMBL" id="CP071249">
    <property type="protein sequence ID" value="UUF04874.1"/>
    <property type="molecule type" value="Genomic_DNA"/>
</dbReference>
<accession>A0A9Q9CPQ4</accession>
<organism evidence="3 5">
    <name type="scientific">Turicibacter bilis</name>
    <dbReference type="NCBI Taxonomy" id="2735723"/>
    <lineage>
        <taxon>Bacteria</taxon>
        <taxon>Bacillati</taxon>
        <taxon>Bacillota</taxon>
        <taxon>Erysipelotrichia</taxon>
        <taxon>Erysipelotrichales</taxon>
        <taxon>Turicibacteraceae</taxon>
        <taxon>Turicibacter</taxon>
    </lineage>
</organism>
<feature type="transmembrane region" description="Helical" evidence="1">
    <location>
        <begin position="5"/>
        <end position="21"/>
    </location>
</feature>
<dbReference type="EMBL" id="CP071250">
    <property type="protein sequence ID" value="UUF08417.1"/>
    <property type="molecule type" value="Genomic_DNA"/>
</dbReference>
<keyword evidence="1" id="KW-0812">Transmembrane</keyword>
<proteinExistence type="predicted"/>
<feature type="transmembrane region" description="Helical" evidence="1">
    <location>
        <begin position="80"/>
        <end position="100"/>
    </location>
</feature>
<evidence type="ECO:0000313" key="4">
    <source>
        <dbReference type="Proteomes" id="UP001058016"/>
    </source>
</evidence>
<reference evidence="3 4" key="1">
    <citation type="submission" date="2021-03" db="EMBL/GenBank/DDBJ databases">
        <title>Comparative Genomics and Metabolomics in the genus Turicibacter.</title>
        <authorList>
            <person name="Maki J."/>
            <person name="Looft T."/>
        </authorList>
    </citation>
    <scope>NUCLEOTIDE SEQUENCE</scope>
    <source>
        <strain evidence="3">ISU324</strain>
        <strain evidence="2 4">MMM721</strain>
    </source>
</reference>
<dbReference type="Proteomes" id="UP001058016">
    <property type="component" value="Chromosome"/>
</dbReference>
<keyword evidence="1" id="KW-0472">Membrane</keyword>
<keyword evidence="4" id="KW-1185">Reference proteome</keyword>
<evidence type="ECO:0000313" key="5">
    <source>
        <dbReference type="Proteomes" id="UP001058072"/>
    </source>
</evidence>
<evidence type="ECO:0000313" key="3">
    <source>
        <dbReference type="EMBL" id="UUF08417.1"/>
    </source>
</evidence>
<dbReference type="AlphaFoldDB" id="A0A9Q9CPQ4"/>
<protein>
    <submittedName>
        <fullName evidence="3">Uncharacterized protein</fullName>
    </submittedName>
</protein>
<evidence type="ECO:0000256" key="1">
    <source>
        <dbReference type="SAM" id="Phobius"/>
    </source>
</evidence>
<name>A0A9Q9CPQ4_9FIRM</name>
<feature type="transmembrane region" description="Helical" evidence="1">
    <location>
        <begin position="55"/>
        <end position="74"/>
    </location>
</feature>
<dbReference type="RefSeq" id="WP_055243556.1">
    <property type="nucleotide sequence ID" value="NZ_CP071249.1"/>
</dbReference>
<keyword evidence="1" id="KW-1133">Transmembrane helix</keyword>
<evidence type="ECO:0000313" key="2">
    <source>
        <dbReference type="EMBL" id="UUF04874.1"/>
    </source>
</evidence>
<gene>
    <name evidence="2" type="ORF">J0J69_06840</name>
    <name evidence="3" type="ORF">J0J70_12755</name>
</gene>